<reference evidence="4 5" key="1">
    <citation type="submission" date="2016-01" db="EMBL/GenBank/DDBJ databases">
        <authorList>
            <person name="Oliw E.H."/>
        </authorList>
    </citation>
    <scope>NUCLEOTIDE SEQUENCE [LARGE SCALE GENOMIC DNA]</scope>
    <source>
        <strain evidence="4 5">Kerr 14</strain>
    </source>
</reference>
<evidence type="ECO:0000313" key="4">
    <source>
        <dbReference type="EMBL" id="CUX16775.1"/>
    </source>
</evidence>
<feature type="active site" description="Proton acceptor" evidence="2">
    <location>
        <position position="46"/>
    </location>
</feature>
<dbReference type="InterPro" id="IPR036526">
    <property type="entry name" value="C-N_Hydrolase_sf"/>
</dbReference>
<dbReference type="PROSITE" id="PS50263">
    <property type="entry name" value="CN_HYDROLASE"/>
    <property type="match status" value="1"/>
</dbReference>
<dbReference type="Gene3D" id="3.60.110.10">
    <property type="entry name" value="Carbon-nitrogen hydrolase"/>
    <property type="match status" value="1"/>
</dbReference>
<dbReference type="AlphaFoldDB" id="A0A1S7P6G3"/>
<dbReference type="SUPFAM" id="SSF56317">
    <property type="entry name" value="Carbon-nitrogen hydrolase"/>
    <property type="match status" value="1"/>
</dbReference>
<protein>
    <submittedName>
        <fullName evidence="4">Aliphatic nitrilase</fullName>
        <ecNumber evidence="4">3.5.5.7</ecNumber>
    </submittedName>
</protein>
<dbReference type="EMBL" id="FBWC01000008">
    <property type="protein sequence ID" value="CUX16775.1"/>
    <property type="molecule type" value="Genomic_DNA"/>
</dbReference>
<accession>A0A1S7P6G3</accession>
<dbReference type="PROSITE" id="PS00921">
    <property type="entry name" value="NITRIL_CHT_2"/>
    <property type="match status" value="1"/>
</dbReference>
<dbReference type="InterPro" id="IPR003010">
    <property type="entry name" value="C-N_Hydrolase"/>
</dbReference>
<keyword evidence="4" id="KW-0378">Hydrolase</keyword>
<dbReference type="GO" id="GO:0018822">
    <property type="term" value="F:nitrile hydratase activity"/>
    <property type="evidence" value="ECO:0007669"/>
    <property type="project" value="TreeGrafter"/>
</dbReference>
<dbReference type="InterPro" id="IPR000132">
    <property type="entry name" value="Nitrilase/CN_hydratase_CS"/>
</dbReference>
<dbReference type="PANTHER" id="PTHR46044:SF1">
    <property type="entry name" value="CN HYDROLASE DOMAIN-CONTAINING PROTEIN"/>
    <property type="match status" value="1"/>
</dbReference>
<dbReference type="RefSeq" id="WP_003521903.1">
    <property type="nucleotide sequence ID" value="NZ_LT009730.1"/>
</dbReference>
<gene>
    <name evidence="4" type="primary">nitA</name>
    <name evidence="4" type="ORF">AGR4C_Cc160136</name>
</gene>
<dbReference type="GO" id="GO:0018762">
    <property type="term" value="F:aliphatic nitrilase activity"/>
    <property type="evidence" value="ECO:0007669"/>
    <property type="project" value="UniProtKB-EC"/>
</dbReference>
<dbReference type="PANTHER" id="PTHR46044">
    <property type="entry name" value="NITRILASE"/>
    <property type="match status" value="1"/>
</dbReference>
<evidence type="ECO:0000256" key="2">
    <source>
        <dbReference type="PROSITE-ProRule" id="PRU10139"/>
    </source>
</evidence>
<sequence>MITTQYKVAAVQAAPEFLDLAKGVEKAIALMEQAAREGASLITFPEVWLPGYPWWIWLDSPAWGMQFVGRYFANAMEVGDVHYEKLRKAAADNGIHLVMGYVERFGGTLYISQAIIDGKGATIANRRKLKPTHAERTVFGEGDGSHLAVHNTSLGRLGALCCAEHIQPLSKYAMYSQGEQIHVASWPSFSVYRGAAFQLSAEANLAASQVYALEGGAYVLAPCATVSKEMIEMLVDTPAKHNLLLEGGGFTMIFGPDGAPLAKPIPETEEGIMYADVDLDVIGVAKAAYDPTGHYSRPDVVRLLFNRRPMQRVQPFEPEYMAVEEDRLGSVADSN</sequence>
<dbReference type="GO" id="GO:0051410">
    <property type="term" value="P:detoxification of nitrogen compound"/>
    <property type="evidence" value="ECO:0007669"/>
    <property type="project" value="TreeGrafter"/>
</dbReference>
<dbReference type="Pfam" id="PF00795">
    <property type="entry name" value="CN_hydrolase"/>
    <property type="match status" value="1"/>
</dbReference>
<comment type="similarity">
    <text evidence="1">Belongs to the carbon-nitrogen hydrolase superfamily. Nitrilase family.</text>
</comment>
<evidence type="ECO:0000313" key="5">
    <source>
        <dbReference type="Proteomes" id="UP000191897"/>
    </source>
</evidence>
<organism evidence="4 5">
    <name type="scientific">Agrobacterium tumefaciens str. Kerr 14</name>
    <dbReference type="NCBI Taxonomy" id="1183424"/>
    <lineage>
        <taxon>Bacteria</taxon>
        <taxon>Pseudomonadati</taxon>
        <taxon>Pseudomonadota</taxon>
        <taxon>Alphaproteobacteria</taxon>
        <taxon>Hyphomicrobiales</taxon>
        <taxon>Rhizobiaceae</taxon>
        <taxon>Rhizobium/Agrobacterium group</taxon>
        <taxon>Agrobacterium</taxon>
        <taxon>Agrobacterium tumefaciens complex</taxon>
    </lineage>
</organism>
<dbReference type="EC" id="3.5.5.7" evidence="4"/>
<dbReference type="InterPro" id="IPR044149">
    <property type="entry name" value="Nitrilases_CHs"/>
</dbReference>
<proteinExistence type="inferred from homology"/>
<dbReference type="Proteomes" id="UP000191897">
    <property type="component" value="Unassembled WGS sequence"/>
</dbReference>
<evidence type="ECO:0000259" key="3">
    <source>
        <dbReference type="PROSITE" id="PS50263"/>
    </source>
</evidence>
<dbReference type="CDD" id="cd07564">
    <property type="entry name" value="nitrilases_CHs"/>
    <property type="match status" value="1"/>
</dbReference>
<name>A0A1S7P6G3_AGRTU</name>
<evidence type="ECO:0000256" key="1">
    <source>
        <dbReference type="ARBA" id="ARBA00008129"/>
    </source>
</evidence>
<feature type="domain" description="CN hydrolase" evidence="3">
    <location>
        <begin position="6"/>
        <end position="279"/>
    </location>
</feature>
<dbReference type="PROSITE" id="PS00920">
    <property type="entry name" value="NITRIL_CHT_1"/>
    <property type="match status" value="1"/>
</dbReference>